<feature type="region of interest" description="Disordered" evidence="1">
    <location>
        <begin position="20"/>
        <end position="49"/>
    </location>
</feature>
<reference evidence="2" key="1">
    <citation type="submission" date="2014-12" db="EMBL/GenBank/DDBJ databases">
        <title>Insight into the proteome of Arion vulgaris.</title>
        <authorList>
            <person name="Aradska J."/>
            <person name="Bulat T."/>
            <person name="Smidak R."/>
            <person name="Sarate P."/>
            <person name="Gangsoo J."/>
            <person name="Sialana F."/>
            <person name="Bilban M."/>
            <person name="Lubec G."/>
        </authorList>
    </citation>
    <scope>NUCLEOTIDE SEQUENCE</scope>
    <source>
        <tissue evidence="2">Skin</tissue>
    </source>
</reference>
<dbReference type="EMBL" id="HACG01051253">
    <property type="protein sequence ID" value="CEK98124.1"/>
    <property type="molecule type" value="Transcribed_RNA"/>
</dbReference>
<gene>
    <name evidence="2" type="primary">ORF217859</name>
</gene>
<name>A0A0B7BY38_9EUPU</name>
<evidence type="ECO:0000313" key="2">
    <source>
        <dbReference type="EMBL" id="CEK98124.1"/>
    </source>
</evidence>
<proteinExistence type="predicted"/>
<sequence>NIEVTLLKQNISSIFCPASSCGNTDFSQQSPVSSGMGSNSRKTSSGAVNSDVEATNNVIDPVFLEAHNAEILCGPIKLS</sequence>
<feature type="non-terminal residue" evidence="2">
    <location>
        <position position="79"/>
    </location>
</feature>
<organism evidence="2">
    <name type="scientific">Arion vulgaris</name>
    <dbReference type="NCBI Taxonomy" id="1028688"/>
    <lineage>
        <taxon>Eukaryota</taxon>
        <taxon>Metazoa</taxon>
        <taxon>Spiralia</taxon>
        <taxon>Lophotrochozoa</taxon>
        <taxon>Mollusca</taxon>
        <taxon>Gastropoda</taxon>
        <taxon>Heterobranchia</taxon>
        <taxon>Euthyneura</taxon>
        <taxon>Panpulmonata</taxon>
        <taxon>Eupulmonata</taxon>
        <taxon>Stylommatophora</taxon>
        <taxon>Helicina</taxon>
        <taxon>Arionoidea</taxon>
        <taxon>Arionidae</taxon>
        <taxon>Arion</taxon>
    </lineage>
</organism>
<protein>
    <submittedName>
        <fullName evidence="2">Uncharacterized protein</fullName>
    </submittedName>
</protein>
<evidence type="ECO:0000256" key="1">
    <source>
        <dbReference type="SAM" id="MobiDB-lite"/>
    </source>
</evidence>
<dbReference type="AlphaFoldDB" id="A0A0B7BY38"/>
<accession>A0A0B7BY38</accession>
<feature type="non-terminal residue" evidence="2">
    <location>
        <position position="1"/>
    </location>
</feature>